<evidence type="ECO:0008006" key="5">
    <source>
        <dbReference type="Google" id="ProtNLM"/>
    </source>
</evidence>
<evidence type="ECO:0000313" key="3">
    <source>
        <dbReference type="EMBL" id="EWM55163.1"/>
    </source>
</evidence>
<keyword evidence="4" id="KW-1185">Reference proteome</keyword>
<organism evidence="3 4">
    <name type="scientific">Ruminococcus flavefaciens 007c</name>
    <dbReference type="NCBI Taxonomy" id="1341157"/>
    <lineage>
        <taxon>Bacteria</taxon>
        <taxon>Bacillati</taxon>
        <taxon>Bacillota</taxon>
        <taxon>Clostridia</taxon>
        <taxon>Eubacteriales</taxon>
        <taxon>Oscillospiraceae</taxon>
        <taxon>Ruminococcus</taxon>
    </lineage>
</organism>
<feature type="region of interest" description="Disordered" evidence="1">
    <location>
        <begin position="24"/>
        <end position="98"/>
    </location>
</feature>
<dbReference type="OrthoDB" id="1071734at2"/>
<dbReference type="Proteomes" id="UP000019365">
    <property type="component" value="Unassembled WGS sequence"/>
</dbReference>
<sequence length="192" mass="21170">MQKKILPLALCLMCVGLCACGKEKGDTSVQSTVSTTTTVTEQETKPTETTQSDKTTATASEKTEIAKEENTLADKTEAAQPDATEAEPVGQSESKSDTLTEDQALEAIKKYCFNKNPNLKEMTDSSEYNIYWDVTTNASNEIVVLYRSYTGAQIRYYIDPVSGETYVTELVPGIIDEEQRTEESLNVSDYLS</sequence>
<dbReference type="PATRIC" id="fig|1341157.4.peg.270"/>
<feature type="signal peptide" evidence="2">
    <location>
        <begin position="1"/>
        <end position="19"/>
    </location>
</feature>
<feature type="compositionally biased region" description="Low complexity" evidence="1">
    <location>
        <begin position="27"/>
        <end position="41"/>
    </location>
</feature>
<gene>
    <name evidence="3" type="ORF">RF007C_05670</name>
</gene>
<feature type="chain" id="PRO_5039727720" description="PepSY domain-containing protein" evidence="2">
    <location>
        <begin position="20"/>
        <end position="192"/>
    </location>
</feature>
<keyword evidence="2" id="KW-0732">Signal</keyword>
<dbReference type="PROSITE" id="PS51257">
    <property type="entry name" value="PROKAR_LIPOPROTEIN"/>
    <property type="match status" value="1"/>
</dbReference>
<protein>
    <recommendedName>
        <fullName evidence="5">PepSY domain-containing protein</fullName>
    </recommendedName>
</protein>
<proteinExistence type="predicted"/>
<accession>W7UN12</accession>
<evidence type="ECO:0000256" key="2">
    <source>
        <dbReference type="SAM" id="SignalP"/>
    </source>
</evidence>
<comment type="caution">
    <text evidence="3">The sequence shown here is derived from an EMBL/GenBank/DDBJ whole genome shotgun (WGS) entry which is preliminary data.</text>
</comment>
<dbReference type="EMBL" id="ATAX01000006">
    <property type="protein sequence ID" value="EWM55163.1"/>
    <property type="molecule type" value="Genomic_DNA"/>
</dbReference>
<feature type="compositionally biased region" description="Basic and acidic residues" evidence="1">
    <location>
        <begin position="61"/>
        <end position="77"/>
    </location>
</feature>
<dbReference type="RefSeq" id="WP_037296542.1">
    <property type="nucleotide sequence ID" value="NZ_ATAX01000006.1"/>
</dbReference>
<name>W7UN12_RUMFL</name>
<evidence type="ECO:0000313" key="4">
    <source>
        <dbReference type="Proteomes" id="UP000019365"/>
    </source>
</evidence>
<reference evidence="3 4" key="1">
    <citation type="journal article" date="2014" name="PLoS ONE">
        <title>Rumen cellulosomics: divergent fiber-degrading strategies revealed by comparative genome-wide analysis of six ruminococcal strains.</title>
        <authorList>
            <person name="Dassa B."/>
            <person name="Borovok I."/>
            <person name="Ruimy-Israeli V."/>
            <person name="Lamed R."/>
            <person name="Flint H.J."/>
            <person name="Duncan S.H."/>
            <person name="Henrissat B."/>
            <person name="Coutinho P."/>
            <person name="Morrison M."/>
            <person name="Mosoni P."/>
            <person name="Yeoman C.J."/>
            <person name="White B.A."/>
            <person name="Bayer E.A."/>
        </authorList>
    </citation>
    <scope>NUCLEOTIDE SEQUENCE [LARGE SCALE GENOMIC DNA]</scope>
    <source>
        <strain evidence="3 4">007c</strain>
    </source>
</reference>
<evidence type="ECO:0000256" key="1">
    <source>
        <dbReference type="SAM" id="MobiDB-lite"/>
    </source>
</evidence>
<dbReference type="eggNOG" id="ENOG50341AM">
    <property type="taxonomic scope" value="Bacteria"/>
</dbReference>
<dbReference type="AlphaFoldDB" id="W7UN12"/>